<dbReference type="Gene3D" id="1.25.40.20">
    <property type="entry name" value="Ankyrin repeat-containing domain"/>
    <property type="match status" value="3"/>
</dbReference>
<dbReference type="PANTHER" id="PTHR24198:SF165">
    <property type="entry name" value="ANKYRIN REPEAT-CONTAINING PROTEIN-RELATED"/>
    <property type="match status" value="1"/>
</dbReference>
<dbReference type="Gene3D" id="1.10.750.20">
    <property type="entry name" value="SOCS box"/>
    <property type="match status" value="1"/>
</dbReference>
<dbReference type="PROSITE" id="PS50225">
    <property type="entry name" value="SOCS"/>
    <property type="match status" value="1"/>
</dbReference>
<evidence type="ECO:0000259" key="4">
    <source>
        <dbReference type="PROSITE" id="PS50225"/>
    </source>
</evidence>
<evidence type="ECO:0000256" key="1">
    <source>
        <dbReference type="ARBA" id="ARBA00022737"/>
    </source>
</evidence>
<dbReference type="GO" id="GO:0035556">
    <property type="term" value="P:intracellular signal transduction"/>
    <property type="evidence" value="ECO:0007669"/>
    <property type="project" value="InterPro"/>
</dbReference>
<reference evidence="5" key="1">
    <citation type="submission" date="2016-11" db="UniProtKB">
        <authorList>
            <consortium name="WormBaseParasite"/>
        </authorList>
    </citation>
    <scope>IDENTIFICATION</scope>
    <source>
        <strain evidence="5">pt0022</strain>
    </source>
</reference>
<evidence type="ECO:0000256" key="2">
    <source>
        <dbReference type="ARBA" id="ARBA00023043"/>
    </source>
</evidence>
<dbReference type="WBParaSite" id="maker-PairedContig_2857-snap-gene-2.13-mRNA-1">
    <property type="protein sequence ID" value="maker-PairedContig_2857-snap-gene-2.13-mRNA-1"/>
    <property type="gene ID" value="maker-PairedContig_2857-snap-gene-2.13"/>
</dbReference>
<dbReference type="PROSITE" id="PS50297">
    <property type="entry name" value="ANK_REP_REGION"/>
    <property type="match status" value="1"/>
</dbReference>
<sequence>MKRTRPDWTSSSIREFEEESIVVESNVTVGVACRLGNVELTQQLLHAGYGAFPDDRSWWPIHEAAYGLHLECCKVLVESGKSGRCNVNAQAHDSVTPLMLVCRMSSRHNEALEVARYLLDNGANPNGRTLDEMTPLIQAIKSKNTALALLLIDRGASPLDVWYDGWSALHESADTKNLVIMQRLIGLGADIFAVDVKRHTALMVAVQENFFPGVKLLLKVARDRAAELADISVENGLTCVMAAADAGFEDILLLLINHGADCNITLHPIWGDDGSRIHAIAAAALNNHPKCVELLIPHVNKEILKETEIDPVSAAAYSGSYECICLLLDAGFSTEVPMCSCEPVGMIIPYLRPLFSRRYHTPLREAVRKGYTLVVERLLKAGAKMTYVKNCFSPFLFAFRNRIDPAILYKFLENDVDINAMSVKRTCDVPDALVSALGTCNRRQLLLLLSCGLDPALKNWCKCNNGYSLMYDVMQTTYVTDVDKLMKLLILFSSGIPSCCNEVAEVIGAQPKIPELLHLCRLAVRKCFPTSKLLHGRFLDYLPIPKSLRDYMIFHPIPEELRPTDKSLPTLIRDHLFLGAKIRPIKGKQSIQILEISFFFFLKPDSIEFKPFHLPNEFFQSESTVRRLMSDKKY</sequence>
<dbReference type="SMART" id="SM00248">
    <property type="entry name" value="ANK"/>
    <property type="match status" value="10"/>
</dbReference>
<dbReference type="InterPro" id="IPR036770">
    <property type="entry name" value="Ankyrin_rpt-contain_sf"/>
</dbReference>
<feature type="repeat" description="ANK" evidence="3">
    <location>
        <begin position="358"/>
        <end position="390"/>
    </location>
</feature>
<feature type="repeat" description="ANK" evidence="3">
    <location>
        <begin position="235"/>
        <end position="267"/>
    </location>
</feature>
<organism evidence="5">
    <name type="scientific">Wuchereria bancrofti</name>
    <dbReference type="NCBI Taxonomy" id="6293"/>
    <lineage>
        <taxon>Eukaryota</taxon>
        <taxon>Metazoa</taxon>
        <taxon>Ecdysozoa</taxon>
        <taxon>Nematoda</taxon>
        <taxon>Chromadorea</taxon>
        <taxon>Rhabditida</taxon>
        <taxon>Spirurina</taxon>
        <taxon>Spiruromorpha</taxon>
        <taxon>Filarioidea</taxon>
        <taxon>Onchocercidae</taxon>
        <taxon>Wuchereria</taxon>
    </lineage>
</organism>
<proteinExistence type="predicted"/>
<accession>A0A1I8EM28</accession>
<dbReference type="Pfam" id="PF12796">
    <property type="entry name" value="Ank_2"/>
    <property type="match status" value="2"/>
</dbReference>
<feature type="repeat" description="ANK" evidence="3">
    <location>
        <begin position="164"/>
        <end position="196"/>
    </location>
</feature>
<dbReference type="InterPro" id="IPR001496">
    <property type="entry name" value="SOCS_box"/>
</dbReference>
<dbReference type="Pfam" id="PF07525">
    <property type="entry name" value="SOCS_box"/>
    <property type="match status" value="1"/>
</dbReference>
<name>A0A1I8EM28_WUCBA</name>
<dbReference type="PANTHER" id="PTHR24198">
    <property type="entry name" value="ANKYRIN REPEAT AND PROTEIN KINASE DOMAIN-CONTAINING PROTEIN"/>
    <property type="match status" value="1"/>
</dbReference>
<dbReference type="SUPFAM" id="SSF48403">
    <property type="entry name" value="Ankyrin repeat"/>
    <property type="match status" value="2"/>
</dbReference>
<dbReference type="STRING" id="6293.A0A1I8EM28"/>
<keyword evidence="1" id="KW-0677">Repeat</keyword>
<dbReference type="SUPFAM" id="SSF158235">
    <property type="entry name" value="SOCS box-like"/>
    <property type="match status" value="1"/>
</dbReference>
<dbReference type="InterPro" id="IPR002110">
    <property type="entry name" value="Ankyrin_rpt"/>
</dbReference>
<keyword evidence="2 3" id="KW-0040">ANK repeat</keyword>
<evidence type="ECO:0000256" key="3">
    <source>
        <dbReference type="PROSITE-ProRule" id="PRU00023"/>
    </source>
</evidence>
<protein>
    <submittedName>
        <fullName evidence="5">SOCS box domain-containing protein</fullName>
    </submittedName>
</protein>
<dbReference type="InterPro" id="IPR036036">
    <property type="entry name" value="SOCS_box-like_dom_sf"/>
</dbReference>
<feature type="domain" description="SOCS box" evidence="4">
    <location>
        <begin position="512"/>
        <end position="558"/>
    </location>
</feature>
<dbReference type="PROSITE" id="PS50088">
    <property type="entry name" value="ANK_REPEAT"/>
    <property type="match status" value="3"/>
</dbReference>
<dbReference type="AlphaFoldDB" id="A0A1I8EM28"/>
<evidence type="ECO:0000313" key="5">
    <source>
        <dbReference type="WBParaSite" id="maker-PairedContig_2857-snap-gene-2.13-mRNA-1"/>
    </source>
</evidence>
<dbReference type="SMART" id="SM00969">
    <property type="entry name" value="SOCS_box"/>
    <property type="match status" value="1"/>
</dbReference>